<keyword evidence="7" id="KW-0805">Transcription regulation</keyword>
<dbReference type="PANTHER" id="PTHR24399:SF54">
    <property type="entry name" value="GASTRULA ZINC FINGER PROTEIN XLCGF26.1-LIKE-RELATED"/>
    <property type="match status" value="1"/>
</dbReference>
<dbReference type="GO" id="GO:0008270">
    <property type="term" value="F:zinc ion binding"/>
    <property type="evidence" value="ECO:0007669"/>
    <property type="project" value="UniProtKB-KW"/>
</dbReference>
<accession>A0AAY3ZVR7</accession>
<keyword evidence="14" id="KW-1185">Reference proteome</keyword>
<dbReference type="GO" id="GO:0001817">
    <property type="term" value="P:regulation of cytokine production"/>
    <property type="evidence" value="ECO:0007669"/>
    <property type="project" value="TreeGrafter"/>
</dbReference>
<dbReference type="Pfam" id="PF00096">
    <property type="entry name" value="zf-C2H2"/>
    <property type="match status" value="1"/>
</dbReference>
<evidence type="ECO:0000259" key="12">
    <source>
        <dbReference type="PROSITE" id="PS50157"/>
    </source>
</evidence>
<evidence type="ECO:0000256" key="10">
    <source>
        <dbReference type="ARBA" id="ARBA00023242"/>
    </source>
</evidence>
<evidence type="ECO:0000256" key="5">
    <source>
        <dbReference type="ARBA" id="ARBA00022771"/>
    </source>
</evidence>
<dbReference type="GO" id="GO:0005654">
    <property type="term" value="C:nucleoplasm"/>
    <property type="evidence" value="ECO:0007669"/>
    <property type="project" value="TreeGrafter"/>
</dbReference>
<evidence type="ECO:0000313" key="14">
    <source>
        <dbReference type="Proteomes" id="UP000694580"/>
    </source>
</evidence>
<protein>
    <recommendedName>
        <fullName evidence="12">C2H2-type domain-containing protein</fullName>
    </recommendedName>
</protein>
<dbReference type="GeneTree" id="ENSGT00940000161979"/>
<evidence type="ECO:0000313" key="13">
    <source>
        <dbReference type="Ensembl" id="ENSDCDP00010000817.1"/>
    </source>
</evidence>
<dbReference type="PROSITE" id="PS50157">
    <property type="entry name" value="ZINC_FINGER_C2H2_2"/>
    <property type="match status" value="2"/>
</dbReference>
<keyword evidence="6" id="KW-0862">Zinc</keyword>
<dbReference type="SMART" id="SM00355">
    <property type="entry name" value="ZnF_C2H2"/>
    <property type="match status" value="3"/>
</dbReference>
<evidence type="ECO:0000256" key="1">
    <source>
        <dbReference type="ARBA" id="ARBA00004123"/>
    </source>
</evidence>
<reference evidence="13" key="3">
    <citation type="submission" date="2025-09" db="UniProtKB">
        <authorList>
            <consortium name="Ensembl"/>
        </authorList>
    </citation>
    <scope>IDENTIFICATION</scope>
</reference>
<sequence length="205" mass="23468">MFIFAEDGNQTFERHLERHLTQVQTNSVEAVEEKSSLCGLCSKIVDLRELKSHQKMHTKEKPVNGEQCEIGFLQASNFVKQEITEPEEKPYHCEECGVSFSEESLCIECGFNFSCKSHLRRHKLIHTGEKPYQCVQCGMSFSYLSSFRNHLVVHTGEKPYRCEQCGKSFSLRAPNRGERCGTNFSSVNIRPSLSLEWNKMCDATS</sequence>
<dbReference type="FunFam" id="3.30.160.60:FF:000690">
    <property type="entry name" value="Zinc finger protein 354C"/>
    <property type="match status" value="1"/>
</dbReference>
<evidence type="ECO:0000256" key="8">
    <source>
        <dbReference type="ARBA" id="ARBA00023125"/>
    </source>
</evidence>
<evidence type="ECO:0000256" key="6">
    <source>
        <dbReference type="ARBA" id="ARBA00022833"/>
    </source>
</evidence>
<evidence type="ECO:0000256" key="2">
    <source>
        <dbReference type="ARBA" id="ARBA00006991"/>
    </source>
</evidence>
<dbReference type="FunFam" id="3.30.160.60:FF:002402">
    <property type="entry name" value="Zinc finger protein 347"/>
    <property type="match status" value="1"/>
</dbReference>
<dbReference type="PROSITE" id="PS00028">
    <property type="entry name" value="ZINC_FINGER_C2H2_1"/>
    <property type="match status" value="2"/>
</dbReference>
<keyword evidence="3" id="KW-0479">Metal-binding</keyword>
<name>A0AAY3ZVR7_9TELE</name>
<feature type="domain" description="C2H2-type" evidence="12">
    <location>
        <begin position="132"/>
        <end position="159"/>
    </location>
</feature>
<dbReference type="PANTHER" id="PTHR24399">
    <property type="entry name" value="ZINC FINGER AND BTB DOMAIN-CONTAINING"/>
    <property type="match status" value="1"/>
</dbReference>
<dbReference type="GO" id="GO:0002682">
    <property type="term" value="P:regulation of immune system process"/>
    <property type="evidence" value="ECO:0007669"/>
    <property type="project" value="TreeGrafter"/>
</dbReference>
<evidence type="ECO:0000256" key="3">
    <source>
        <dbReference type="ARBA" id="ARBA00022723"/>
    </source>
</evidence>
<comment type="subcellular location">
    <subcellularLocation>
        <location evidence="1">Nucleus</location>
    </subcellularLocation>
</comment>
<dbReference type="SUPFAM" id="SSF57667">
    <property type="entry name" value="beta-beta-alpha zinc fingers"/>
    <property type="match status" value="2"/>
</dbReference>
<reference evidence="13" key="2">
    <citation type="submission" date="2025-08" db="UniProtKB">
        <authorList>
            <consortium name="Ensembl"/>
        </authorList>
    </citation>
    <scope>IDENTIFICATION</scope>
</reference>
<feature type="domain" description="C2H2-type" evidence="12">
    <location>
        <begin position="104"/>
        <end position="131"/>
    </location>
</feature>
<keyword evidence="5 11" id="KW-0863">Zinc-finger</keyword>
<dbReference type="GO" id="GO:0001227">
    <property type="term" value="F:DNA-binding transcription repressor activity, RNA polymerase II-specific"/>
    <property type="evidence" value="ECO:0007669"/>
    <property type="project" value="TreeGrafter"/>
</dbReference>
<dbReference type="Gene3D" id="3.30.160.60">
    <property type="entry name" value="Classic Zinc Finger"/>
    <property type="match status" value="4"/>
</dbReference>
<evidence type="ECO:0000256" key="11">
    <source>
        <dbReference type="PROSITE-ProRule" id="PRU00042"/>
    </source>
</evidence>
<dbReference type="InterPro" id="IPR013087">
    <property type="entry name" value="Znf_C2H2_type"/>
</dbReference>
<evidence type="ECO:0000256" key="4">
    <source>
        <dbReference type="ARBA" id="ARBA00022737"/>
    </source>
</evidence>
<keyword evidence="4" id="KW-0677">Repeat</keyword>
<organism evidence="13 14">
    <name type="scientific">Denticeps clupeoides</name>
    <name type="common">denticle herring</name>
    <dbReference type="NCBI Taxonomy" id="299321"/>
    <lineage>
        <taxon>Eukaryota</taxon>
        <taxon>Metazoa</taxon>
        <taxon>Chordata</taxon>
        <taxon>Craniata</taxon>
        <taxon>Vertebrata</taxon>
        <taxon>Euteleostomi</taxon>
        <taxon>Actinopterygii</taxon>
        <taxon>Neopterygii</taxon>
        <taxon>Teleostei</taxon>
        <taxon>Clupei</taxon>
        <taxon>Clupeiformes</taxon>
        <taxon>Denticipitoidei</taxon>
        <taxon>Denticipitidae</taxon>
        <taxon>Denticeps</taxon>
    </lineage>
</organism>
<dbReference type="Proteomes" id="UP000694580">
    <property type="component" value="Chromosome 3"/>
</dbReference>
<keyword evidence="10" id="KW-0539">Nucleus</keyword>
<keyword evidence="8" id="KW-0238">DNA-binding</keyword>
<dbReference type="InterPro" id="IPR036236">
    <property type="entry name" value="Znf_C2H2_sf"/>
</dbReference>
<proteinExistence type="inferred from homology"/>
<dbReference type="Ensembl" id="ENSDCDT00010000850.1">
    <property type="protein sequence ID" value="ENSDCDP00010000817.1"/>
    <property type="gene ID" value="ENSDCDG00010000461.1"/>
</dbReference>
<dbReference type="AlphaFoldDB" id="A0AAY3ZVR7"/>
<evidence type="ECO:0000256" key="9">
    <source>
        <dbReference type="ARBA" id="ARBA00023163"/>
    </source>
</evidence>
<comment type="similarity">
    <text evidence="2">Belongs to the krueppel C2H2-type zinc-finger protein family.</text>
</comment>
<dbReference type="FunFam" id="3.30.160.60:FF:000912">
    <property type="entry name" value="Zinc finger protein 660"/>
    <property type="match status" value="1"/>
</dbReference>
<keyword evidence="9" id="KW-0804">Transcription</keyword>
<reference evidence="13 14" key="1">
    <citation type="submission" date="2020-06" db="EMBL/GenBank/DDBJ databases">
        <authorList>
            <consortium name="Wellcome Sanger Institute Data Sharing"/>
        </authorList>
    </citation>
    <scope>NUCLEOTIDE SEQUENCE [LARGE SCALE GENOMIC DNA]</scope>
</reference>
<dbReference type="GO" id="GO:0000978">
    <property type="term" value="F:RNA polymerase II cis-regulatory region sequence-specific DNA binding"/>
    <property type="evidence" value="ECO:0007669"/>
    <property type="project" value="TreeGrafter"/>
</dbReference>
<evidence type="ECO:0000256" key="7">
    <source>
        <dbReference type="ARBA" id="ARBA00023015"/>
    </source>
</evidence>